<keyword evidence="1" id="KW-1133">Transmembrane helix</keyword>
<feature type="transmembrane region" description="Helical" evidence="1">
    <location>
        <begin position="61"/>
        <end position="79"/>
    </location>
</feature>
<dbReference type="Proteomes" id="UP000193785">
    <property type="component" value="Unassembled WGS sequence"/>
</dbReference>
<dbReference type="GeneID" id="78550757"/>
<feature type="transmembrane region" description="Helical" evidence="1">
    <location>
        <begin position="6"/>
        <end position="25"/>
    </location>
</feature>
<evidence type="ECO:0000313" key="2">
    <source>
        <dbReference type="EMBL" id="ORM91380.1"/>
    </source>
</evidence>
<reference evidence="2 3" key="1">
    <citation type="journal article" date="2017" name="Antonie Van Leeuwenhoek">
        <title>Phylogenomic resolution of the bacterial genus Pantoea and its relationship with Erwinia and Tatumella.</title>
        <authorList>
            <person name="Palmer M."/>
            <person name="Steenkamp E.T."/>
            <person name="Coetzee M.P."/>
            <person name="Chan W.Y."/>
            <person name="van Zyl E."/>
            <person name="De Maayer P."/>
            <person name="Coutinho T.A."/>
            <person name="Blom J."/>
            <person name="Smits T.H."/>
            <person name="Duffy B."/>
            <person name="Venter S.N."/>
        </authorList>
    </citation>
    <scope>NUCLEOTIDE SEQUENCE [LARGE SCALE GENOMIC DNA]</scope>
    <source>
        <strain evidence="2 3">LMG 5345</strain>
    </source>
</reference>
<keyword evidence="1" id="KW-0812">Transmembrane</keyword>
<organism evidence="2 3">
    <name type="scientific">Pantoea septica</name>
    <dbReference type="NCBI Taxonomy" id="472695"/>
    <lineage>
        <taxon>Bacteria</taxon>
        <taxon>Pseudomonadati</taxon>
        <taxon>Pseudomonadota</taxon>
        <taxon>Gammaproteobacteria</taxon>
        <taxon>Enterobacterales</taxon>
        <taxon>Erwiniaceae</taxon>
        <taxon>Pantoea</taxon>
    </lineage>
</organism>
<proteinExistence type="predicted"/>
<sequence>MTPTTINAIAIIFGLAGSLLMFLNGHVLKPYPGGMFAPDNYEEIVAQIAKDNKHIVRMQRLGMMCLSISFVLQGLALYASS</sequence>
<evidence type="ECO:0000256" key="1">
    <source>
        <dbReference type="SAM" id="Phobius"/>
    </source>
</evidence>
<keyword evidence="3" id="KW-1185">Reference proteome</keyword>
<keyword evidence="1" id="KW-0472">Membrane</keyword>
<dbReference type="EMBL" id="MLJJ01000048">
    <property type="protein sequence ID" value="ORM91380.1"/>
    <property type="molecule type" value="Genomic_DNA"/>
</dbReference>
<protein>
    <submittedName>
        <fullName evidence="2">Uncharacterized protein</fullName>
    </submittedName>
</protein>
<evidence type="ECO:0000313" key="3">
    <source>
        <dbReference type="Proteomes" id="UP000193785"/>
    </source>
</evidence>
<name>A0ABX3UNU8_9GAMM</name>
<gene>
    <name evidence="2" type="ORF">HA46_18415</name>
</gene>
<accession>A0ABX3UNU8</accession>
<dbReference type="RefSeq" id="WP_033755867.1">
    <property type="nucleotide sequence ID" value="NZ_CABMKO010000003.1"/>
</dbReference>
<comment type="caution">
    <text evidence="2">The sequence shown here is derived from an EMBL/GenBank/DDBJ whole genome shotgun (WGS) entry which is preliminary data.</text>
</comment>